<dbReference type="Proteomes" id="UP000046392">
    <property type="component" value="Unplaced"/>
</dbReference>
<dbReference type="PRINTS" id="PR00178">
    <property type="entry name" value="FATTYACIDBP"/>
</dbReference>
<reference evidence="5" key="1">
    <citation type="submission" date="2017-02" db="UniProtKB">
        <authorList>
            <consortium name="WormBaseParasite"/>
        </authorList>
    </citation>
    <scope>IDENTIFICATION</scope>
</reference>
<dbReference type="InterPro" id="IPR031259">
    <property type="entry name" value="ILBP"/>
</dbReference>
<dbReference type="CDD" id="cd00742">
    <property type="entry name" value="FABP"/>
    <property type="match status" value="1"/>
</dbReference>
<evidence type="ECO:0000256" key="1">
    <source>
        <dbReference type="ARBA" id="ARBA00008390"/>
    </source>
</evidence>
<keyword evidence="2" id="KW-0446">Lipid-binding</keyword>
<evidence type="ECO:0000256" key="2">
    <source>
        <dbReference type="ARBA" id="ARBA00023121"/>
    </source>
</evidence>
<dbReference type="Pfam" id="PF00061">
    <property type="entry name" value="Lipocalin"/>
    <property type="match status" value="1"/>
</dbReference>
<dbReference type="Gene3D" id="2.40.128.20">
    <property type="match status" value="1"/>
</dbReference>
<accession>A0A0N5C790</accession>
<keyword evidence="4" id="KW-1185">Reference proteome</keyword>
<dbReference type="STRING" id="174720.A0A0N5C790"/>
<dbReference type="SUPFAM" id="SSF50814">
    <property type="entry name" value="Lipocalins"/>
    <property type="match status" value="1"/>
</dbReference>
<evidence type="ECO:0000313" key="5">
    <source>
        <dbReference type="WBParaSite" id="SPAL_0001380400.1"/>
    </source>
</evidence>
<feature type="domain" description="Lipocalin/cytosolic fatty-acid binding" evidence="3">
    <location>
        <begin position="7"/>
        <end position="135"/>
    </location>
</feature>
<organism evidence="4 5">
    <name type="scientific">Strongyloides papillosus</name>
    <name type="common">Intestinal threadworm</name>
    <dbReference type="NCBI Taxonomy" id="174720"/>
    <lineage>
        <taxon>Eukaryota</taxon>
        <taxon>Metazoa</taxon>
        <taxon>Ecdysozoa</taxon>
        <taxon>Nematoda</taxon>
        <taxon>Chromadorea</taxon>
        <taxon>Rhabditida</taxon>
        <taxon>Tylenchina</taxon>
        <taxon>Panagrolaimomorpha</taxon>
        <taxon>Strongyloidoidea</taxon>
        <taxon>Strongyloididae</taxon>
        <taxon>Strongyloides</taxon>
    </lineage>
</organism>
<sequence>MPISDLVGVWNVCESINFDEYLKACGVSFFTRKIASTVKPVLTISVDNDDITINSCSTFKNHSTVFKLDKEFEENTIDGRIFKSVFQWVNEKLVQTQTAIKADDKPSTITRYIKDNKLYIDMECSGVKSTRTYTKAD</sequence>
<dbReference type="PANTHER" id="PTHR11955">
    <property type="entry name" value="FATTY ACID BINDING PROTEIN"/>
    <property type="match status" value="1"/>
</dbReference>
<dbReference type="InterPro" id="IPR012674">
    <property type="entry name" value="Calycin"/>
</dbReference>
<name>A0A0N5C790_STREA</name>
<evidence type="ECO:0000259" key="3">
    <source>
        <dbReference type="Pfam" id="PF00061"/>
    </source>
</evidence>
<proteinExistence type="inferred from homology"/>
<comment type="similarity">
    <text evidence="1">Belongs to the calycin superfamily. Fatty-acid binding protein (FABP) family.</text>
</comment>
<dbReference type="InterPro" id="IPR000566">
    <property type="entry name" value="Lipocln_cytosolic_FA-bd_dom"/>
</dbReference>
<dbReference type="FunFam" id="2.40.128.20:FF:000001">
    <property type="entry name" value="Fatty acid-binding protein, adipocyte"/>
    <property type="match status" value="1"/>
</dbReference>
<dbReference type="GO" id="GO:0005504">
    <property type="term" value="F:fatty acid binding"/>
    <property type="evidence" value="ECO:0007669"/>
    <property type="project" value="UniProtKB-ARBA"/>
</dbReference>
<dbReference type="InterPro" id="IPR000463">
    <property type="entry name" value="Fatty_acid-bd"/>
</dbReference>
<dbReference type="AlphaFoldDB" id="A0A0N5C790"/>
<protein>
    <submittedName>
        <fullName evidence="5">Lipocln_cytosolic_FA-bd_dom domain-containing protein</fullName>
    </submittedName>
</protein>
<dbReference type="WBParaSite" id="SPAL_0001380400.1">
    <property type="protein sequence ID" value="SPAL_0001380400.1"/>
    <property type="gene ID" value="SPAL_0001380400"/>
</dbReference>
<evidence type="ECO:0000313" key="4">
    <source>
        <dbReference type="Proteomes" id="UP000046392"/>
    </source>
</evidence>